<reference evidence="1 2" key="1">
    <citation type="submission" date="2023-10" db="EMBL/GenBank/DDBJ databases">
        <title>Glaciecola aquimarina strain GGW-M5 nov., isolated from a coastal seawater.</title>
        <authorList>
            <person name="Bayburt H."/>
            <person name="Kim J.M."/>
            <person name="Choi B.J."/>
            <person name="Jeon C.O."/>
        </authorList>
    </citation>
    <scope>NUCLEOTIDE SEQUENCE [LARGE SCALE GENOMIC DNA]</scope>
    <source>
        <strain evidence="1 2">KCTC 32108</strain>
    </source>
</reference>
<dbReference type="EMBL" id="JAWDIO010000002">
    <property type="protein sequence ID" value="MDU0353605.1"/>
    <property type="molecule type" value="Genomic_DNA"/>
</dbReference>
<accession>A0ABU3SUC1</accession>
<gene>
    <name evidence="1" type="ORF">RS130_06395</name>
</gene>
<sequence>MTLDKINELVESINNALIQPSNFPEVRIGANTLGFIKRKEGDHWMSQDVFEKTIQKLANYSEVNELIVAEDFERVYKSSGKTVRLNDIVSRNWRDFSQFSEKNEMISFYVFDNSLSWCGWFNDSYWCLVYESSIRDTIEASFLNVDKAFQAFPEADQQFKSFINNLYDVS</sequence>
<organism evidence="1 2">
    <name type="scientific">Paraglaciecola aquimarina</name>
    <dbReference type="NCBI Taxonomy" id="1235557"/>
    <lineage>
        <taxon>Bacteria</taxon>
        <taxon>Pseudomonadati</taxon>
        <taxon>Pseudomonadota</taxon>
        <taxon>Gammaproteobacteria</taxon>
        <taxon>Alteromonadales</taxon>
        <taxon>Alteromonadaceae</taxon>
        <taxon>Paraglaciecola</taxon>
    </lineage>
</organism>
<dbReference type="RefSeq" id="WP_316025263.1">
    <property type="nucleotide sequence ID" value="NZ_JAWDIO010000002.1"/>
</dbReference>
<evidence type="ECO:0000313" key="2">
    <source>
        <dbReference type="Proteomes" id="UP001247805"/>
    </source>
</evidence>
<proteinExistence type="predicted"/>
<comment type="caution">
    <text evidence="1">The sequence shown here is derived from an EMBL/GenBank/DDBJ whole genome shotgun (WGS) entry which is preliminary data.</text>
</comment>
<dbReference type="Proteomes" id="UP001247805">
    <property type="component" value="Unassembled WGS sequence"/>
</dbReference>
<name>A0ABU3SUC1_9ALTE</name>
<evidence type="ECO:0000313" key="1">
    <source>
        <dbReference type="EMBL" id="MDU0353605.1"/>
    </source>
</evidence>
<protein>
    <submittedName>
        <fullName evidence="1">Uncharacterized protein</fullName>
    </submittedName>
</protein>
<keyword evidence="2" id="KW-1185">Reference proteome</keyword>